<dbReference type="Pfam" id="PF08240">
    <property type="entry name" value="ADH_N"/>
    <property type="match status" value="1"/>
</dbReference>
<dbReference type="InterPro" id="IPR011032">
    <property type="entry name" value="GroES-like_sf"/>
</dbReference>
<sequence length="293" mass="30114">MRALTTTPPALARVAEVPVPRPTDGEVLVRVILSAVCPHDRPVMSGSYHDAGLITLPTVGLGWDVLGEVVSANGSRQFLVGDRVAGTVSSYDLPSRAIAEYVSLPADSLAHVPESVADEDAVVSLISGITAIQALEIFGDTRGRLLITAAAGNVGSFAIPVALGLGFAVTGQGRDTDREFIEGLGATFTASVHGEYDAVFDAAALGAELLGVLADGGTYVGVHPGGEPVAQRGIRVSAVDAKPSGSDIAEILDLIAVGRAQPRIIERVSMEESAQLLNGPAPRGARGRVIVTI</sequence>
<dbReference type="InterPro" id="IPR036291">
    <property type="entry name" value="NAD(P)-bd_dom_sf"/>
</dbReference>
<accession>A0A0D0IUS6</accession>
<dbReference type="SUPFAM" id="SSF50129">
    <property type="entry name" value="GroES-like"/>
    <property type="match status" value="1"/>
</dbReference>
<organism evidence="2 3">
    <name type="scientific">Leucobacter komagatae</name>
    <dbReference type="NCBI Taxonomy" id="55969"/>
    <lineage>
        <taxon>Bacteria</taxon>
        <taxon>Bacillati</taxon>
        <taxon>Actinomycetota</taxon>
        <taxon>Actinomycetes</taxon>
        <taxon>Micrococcales</taxon>
        <taxon>Microbacteriaceae</taxon>
        <taxon>Leucobacter</taxon>
    </lineage>
</organism>
<dbReference type="InterPro" id="IPR020843">
    <property type="entry name" value="ER"/>
</dbReference>
<dbReference type="InterPro" id="IPR052585">
    <property type="entry name" value="Lipid_raft_assoc_Zn_ADH"/>
</dbReference>
<dbReference type="Gene3D" id="3.40.50.720">
    <property type="entry name" value="NAD(P)-binding Rossmann-like Domain"/>
    <property type="match status" value="1"/>
</dbReference>
<evidence type="ECO:0000313" key="3">
    <source>
        <dbReference type="Proteomes" id="UP000032120"/>
    </source>
</evidence>
<dbReference type="PANTHER" id="PTHR43482:SF1">
    <property type="entry name" value="PROTEIN AST1-RELATED"/>
    <property type="match status" value="1"/>
</dbReference>
<proteinExistence type="predicted"/>
<protein>
    <recommendedName>
        <fullName evidence="1">Enoyl reductase (ER) domain-containing protein</fullName>
    </recommendedName>
</protein>
<dbReference type="AlphaFoldDB" id="A0A0D0IUS6"/>
<dbReference type="GO" id="GO:0016491">
    <property type="term" value="F:oxidoreductase activity"/>
    <property type="evidence" value="ECO:0007669"/>
    <property type="project" value="InterPro"/>
</dbReference>
<evidence type="ECO:0000313" key="2">
    <source>
        <dbReference type="EMBL" id="KIP53343.1"/>
    </source>
</evidence>
<keyword evidence="3" id="KW-1185">Reference proteome</keyword>
<dbReference type="SUPFAM" id="SSF51735">
    <property type="entry name" value="NAD(P)-binding Rossmann-fold domains"/>
    <property type="match status" value="1"/>
</dbReference>
<dbReference type="InterPro" id="IPR013154">
    <property type="entry name" value="ADH-like_N"/>
</dbReference>
<dbReference type="SMART" id="SM00829">
    <property type="entry name" value="PKS_ER"/>
    <property type="match status" value="1"/>
</dbReference>
<evidence type="ECO:0000259" key="1">
    <source>
        <dbReference type="SMART" id="SM00829"/>
    </source>
</evidence>
<dbReference type="Gene3D" id="3.90.180.10">
    <property type="entry name" value="Medium-chain alcohol dehydrogenases, catalytic domain"/>
    <property type="match status" value="1"/>
</dbReference>
<feature type="domain" description="Enoyl reductase (ER)" evidence="1">
    <location>
        <begin position="6"/>
        <end position="291"/>
    </location>
</feature>
<comment type="caution">
    <text evidence="2">The sequence shown here is derived from an EMBL/GenBank/DDBJ whole genome shotgun (WGS) entry which is preliminary data.</text>
</comment>
<gene>
    <name evidence="2" type="ORF">SD72_03670</name>
</gene>
<reference evidence="2 3" key="1">
    <citation type="submission" date="2015-01" db="EMBL/GenBank/DDBJ databases">
        <title>Draft genome sequence of Leucobacter komagatae strain VKM ST2845.</title>
        <authorList>
            <person name="Karlyshev A.V."/>
            <person name="Kudryashova E.B."/>
        </authorList>
    </citation>
    <scope>NUCLEOTIDE SEQUENCE [LARGE SCALE GENOMIC DNA]</scope>
    <source>
        <strain evidence="2 3">VKM ST2845</strain>
    </source>
</reference>
<name>A0A0D0IUS6_9MICO</name>
<dbReference type="PANTHER" id="PTHR43482">
    <property type="entry name" value="PROTEIN AST1-RELATED"/>
    <property type="match status" value="1"/>
</dbReference>
<dbReference type="Proteomes" id="UP000032120">
    <property type="component" value="Unassembled WGS sequence"/>
</dbReference>
<dbReference type="EMBL" id="JXSQ01000003">
    <property type="protein sequence ID" value="KIP53343.1"/>
    <property type="molecule type" value="Genomic_DNA"/>
</dbReference>